<feature type="signal peptide" evidence="1">
    <location>
        <begin position="1"/>
        <end position="21"/>
    </location>
</feature>
<organism evidence="2 3">
    <name type="scientific">Aspergillus calidoustus</name>
    <dbReference type="NCBI Taxonomy" id="454130"/>
    <lineage>
        <taxon>Eukaryota</taxon>
        <taxon>Fungi</taxon>
        <taxon>Dikarya</taxon>
        <taxon>Ascomycota</taxon>
        <taxon>Pezizomycotina</taxon>
        <taxon>Eurotiomycetes</taxon>
        <taxon>Eurotiomycetidae</taxon>
        <taxon>Eurotiales</taxon>
        <taxon>Aspergillaceae</taxon>
        <taxon>Aspergillus</taxon>
        <taxon>Aspergillus subgen. Nidulantes</taxon>
    </lineage>
</organism>
<accession>A0A0U5HLP1</accession>
<feature type="chain" id="PRO_5006858870" evidence="1">
    <location>
        <begin position="22"/>
        <end position="100"/>
    </location>
</feature>
<dbReference type="AlphaFoldDB" id="A0A0U5HLP1"/>
<proteinExistence type="predicted"/>
<gene>
    <name evidence="2" type="ORF">ASPCAL09169</name>
</gene>
<keyword evidence="1" id="KW-0732">Signal</keyword>
<dbReference type="Proteomes" id="UP000054771">
    <property type="component" value="Unassembled WGS sequence"/>
</dbReference>
<name>A0A0U5HLP1_ASPCI</name>
<protein>
    <submittedName>
        <fullName evidence="2">Uncharacterized protein</fullName>
    </submittedName>
</protein>
<sequence length="100" mass="10834">MRLSLPALLLTSLTLTTPTLAGRPYFCPLALDSKMMQYPFCCEGFVPARDSKLSMEGVNCVDIRANDDFTWTCPKGGAPKCCYTIGKGVICSTEVGEGEE</sequence>
<dbReference type="EMBL" id="CDMC01000007">
    <property type="protein sequence ID" value="CEN62536.1"/>
    <property type="molecule type" value="Genomic_DNA"/>
</dbReference>
<evidence type="ECO:0000313" key="3">
    <source>
        <dbReference type="Proteomes" id="UP000054771"/>
    </source>
</evidence>
<dbReference type="OrthoDB" id="4269539at2759"/>
<dbReference type="OMA" id="ACCYTIG"/>
<evidence type="ECO:0000313" key="2">
    <source>
        <dbReference type="EMBL" id="CEN62536.1"/>
    </source>
</evidence>
<reference evidence="3" key="1">
    <citation type="journal article" date="2016" name="Genome Announc.">
        <title>Draft genome sequences of fungus Aspergillus calidoustus.</title>
        <authorList>
            <person name="Horn F."/>
            <person name="Linde J."/>
            <person name="Mattern D.J."/>
            <person name="Walther G."/>
            <person name="Guthke R."/>
            <person name="Scherlach K."/>
            <person name="Martin K."/>
            <person name="Brakhage A.A."/>
            <person name="Petzke L."/>
            <person name="Valiante V."/>
        </authorList>
    </citation>
    <scope>NUCLEOTIDE SEQUENCE [LARGE SCALE GENOMIC DNA]</scope>
    <source>
        <strain evidence="3">SF006504</strain>
    </source>
</reference>
<keyword evidence="3" id="KW-1185">Reference proteome</keyword>
<evidence type="ECO:0000256" key="1">
    <source>
        <dbReference type="SAM" id="SignalP"/>
    </source>
</evidence>